<name>A0A238UMN0_HALVU</name>
<sequence>MAENDTGTRTPGRTDPFRFESEVAPGKKRHLRYEVSETYLGDAIEIPVTIVNGVDDGPTVFIG</sequence>
<protein>
    <submittedName>
        <fullName evidence="2">Uncharacterized protein</fullName>
    </submittedName>
</protein>
<accession>A0A238UMN0</accession>
<gene>
    <name evidence="2" type="ORF">SAMN06264855_1011</name>
</gene>
<dbReference type="EMBL" id="FZNQ01000001">
    <property type="protein sequence ID" value="SNR22753.1"/>
    <property type="molecule type" value="Genomic_DNA"/>
</dbReference>
<feature type="region of interest" description="Disordered" evidence="1">
    <location>
        <begin position="1"/>
        <end position="21"/>
    </location>
</feature>
<proteinExistence type="predicted"/>
<reference evidence="2 3" key="1">
    <citation type="submission" date="2017-06" db="EMBL/GenBank/DDBJ databases">
        <authorList>
            <person name="Kim H.J."/>
            <person name="Triplett B.A."/>
        </authorList>
    </citation>
    <scope>NUCLEOTIDE SEQUENCE [LARGE SCALE GENOMIC DNA]</scope>
    <source>
        <strain evidence="2 3">DSM 8800</strain>
    </source>
</reference>
<organism evidence="2 3">
    <name type="scientific">Halorubrum vacuolatum</name>
    <name type="common">Natronobacterium vacuolatum</name>
    <dbReference type="NCBI Taxonomy" id="63740"/>
    <lineage>
        <taxon>Archaea</taxon>
        <taxon>Methanobacteriati</taxon>
        <taxon>Methanobacteriota</taxon>
        <taxon>Stenosarchaea group</taxon>
        <taxon>Halobacteria</taxon>
        <taxon>Halobacteriales</taxon>
        <taxon>Haloferacaceae</taxon>
        <taxon>Halorubrum</taxon>
    </lineage>
</organism>
<evidence type="ECO:0000313" key="3">
    <source>
        <dbReference type="Proteomes" id="UP000198397"/>
    </source>
</evidence>
<evidence type="ECO:0000313" key="2">
    <source>
        <dbReference type="EMBL" id="SNR22753.1"/>
    </source>
</evidence>
<keyword evidence="3" id="KW-1185">Reference proteome</keyword>
<feature type="compositionally biased region" description="Polar residues" evidence="1">
    <location>
        <begin position="1"/>
        <end position="11"/>
    </location>
</feature>
<dbReference type="AlphaFoldDB" id="A0A238UMN0"/>
<evidence type="ECO:0000256" key="1">
    <source>
        <dbReference type="SAM" id="MobiDB-lite"/>
    </source>
</evidence>
<dbReference type="Proteomes" id="UP000198397">
    <property type="component" value="Unassembled WGS sequence"/>
</dbReference>